<dbReference type="OrthoDB" id="39591at2759"/>
<protein>
    <recommendedName>
        <fullName evidence="3">RNA polymerase II assembly factor Rtp1 C-terminal domain-containing protein</fullName>
    </recommendedName>
</protein>
<feature type="compositionally biased region" description="Polar residues" evidence="2">
    <location>
        <begin position="941"/>
        <end position="964"/>
    </location>
</feature>
<reference evidence="4 5" key="1">
    <citation type="submission" date="2014-04" db="EMBL/GenBank/DDBJ databases">
        <authorList>
            <consortium name="DOE Joint Genome Institute"/>
            <person name="Kuo A."/>
            <person name="Kohler A."/>
            <person name="Nagy L.G."/>
            <person name="Floudas D."/>
            <person name="Copeland A."/>
            <person name="Barry K.W."/>
            <person name="Cichocki N."/>
            <person name="Veneault-Fourrey C."/>
            <person name="LaButti K."/>
            <person name="Lindquist E.A."/>
            <person name="Lipzen A."/>
            <person name="Lundell T."/>
            <person name="Morin E."/>
            <person name="Murat C."/>
            <person name="Sun H."/>
            <person name="Tunlid A."/>
            <person name="Henrissat B."/>
            <person name="Grigoriev I.V."/>
            <person name="Hibbett D.S."/>
            <person name="Martin F."/>
            <person name="Nordberg H.P."/>
            <person name="Cantor M.N."/>
            <person name="Hua S.X."/>
        </authorList>
    </citation>
    <scope>NUCLEOTIDE SEQUENCE [LARGE SCALE GENOMIC DNA]</scope>
    <source>
        <strain evidence="4 5">LaAM-08-1</strain>
    </source>
</reference>
<evidence type="ECO:0000313" key="5">
    <source>
        <dbReference type="Proteomes" id="UP000054477"/>
    </source>
</evidence>
<dbReference type="InterPro" id="IPR011989">
    <property type="entry name" value="ARM-like"/>
</dbReference>
<feature type="region of interest" description="Disordered" evidence="2">
    <location>
        <begin position="632"/>
        <end position="656"/>
    </location>
</feature>
<dbReference type="InterPro" id="IPR016024">
    <property type="entry name" value="ARM-type_fold"/>
</dbReference>
<sequence>MDDITRSQLATAFRDGACLLDTAHSSVSPSNLQAALEARLSQYFSQINSPRVFVLETEKFRTLEEVQLLTAQESLSVLGRIQKILGLEDSTLETSQATSGNQPPAVGARDLGQLRTLISIICKWGLNPLFWKVSQFWDRFLESNGRGTITETSTSGDDLEQLSLMTLRCLSLLFPDEDQGPVAQTFISMAMLNRHLADLLRPGIALGWLPRNFTFDGKETRNGIRSLVIRILTITTPAQLMVALGAIIVSTPPPPLHVSKTCASLLTRQLLRPEGVLGLCEAVFGGESDDVDLEKLEHFARTLIIVPSKMAPSAYFAIIVPRIIHLVSDTMPASYRRAGSFALSRILAADGSFLHQDMAESIIKAALHNPFLLVPAIPLASESTTPPMRLSPPDALSVIVTLLLNSDPSPVLISNLLSPILPALYSLSYHLERHKTSDPRVKESLRGILVLWGKITDSLEATQVLWRIVEQGNGNMWSVGLEGNFWRVVPSGVEPPSFSLMMPEGRNEEKEEFNLDSNLFNLYPDPAHFVQFLKEADRGDVSSDLFVRLLEKYRDQRLHPSSDPMHTLLYLQIIMQMQTHLSEGTTSNILQKTTHLLTFIKHVLEPTATPSRPFKTAISPTVDAMLPTTVTSWKGDLNPDSDSDDEKDPSSIGPDDDIIETAVNLLLSVLEANDRLCAHSSAILNDIFNLLEPLARDSSLGLRPLAHEARLVITARFASESTRSIATHSKEEKAQDIYQKALRLLQDPILPVRAHGLLLLRQLVSPPSSGTPTVKDPALVPAILSIFLQSIRDDDSYIFLNAVQGLAAMVDTFGKDVLKGLLGEYAGGLNGFNALTNDDLDVRIRVGEALSIVIKRCGEALGIFADILIPPLQTIIQSHHLPTALRTSSLSILSGCISTCPLAVLPYIDDLSQAMIDLLQVETVSVSNSRPPDKQDRSPKKTTTNMDADLSNQEMENQPLSTSSKLPPLRRAALHFLVLLIRRATSQLDGIPIQKVQSALLLSGSLLKRASITLGYLISTDEDDVVRVMAQEGKDSLEQLQRTLLGID</sequence>
<dbReference type="EMBL" id="KN838551">
    <property type="protein sequence ID" value="KIK06734.1"/>
    <property type="molecule type" value="Genomic_DNA"/>
</dbReference>
<dbReference type="Proteomes" id="UP000054477">
    <property type="component" value="Unassembled WGS sequence"/>
</dbReference>
<dbReference type="HOGENOM" id="CLU_005991_0_0_1"/>
<organism evidence="4 5">
    <name type="scientific">Laccaria amethystina LaAM-08-1</name>
    <dbReference type="NCBI Taxonomy" id="1095629"/>
    <lineage>
        <taxon>Eukaryota</taxon>
        <taxon>Fungi</taxon>
        <taxon>Dikarya</taxon>
        <taxon>Basidiomycota</taxon>
        <taxon>Agaricomycotina</taxon>
        <taxon>Agaricomycetes</taxon>
        <taxon>Agaricomycetidae</taxon>
        <taxon>Agaricales</taxon>
        <taxon>Agaricineae</taxon>
        <taxon>Hydnangiaceae</taxon>
        <taxon>Laccaria</taxon>
    </lineage>
</organism>
<accession>A0A0C9XYG8</accession>
<dbReference type="GO" id="GO:0009306">
    <property type="term" value="P:protein secretion"/>
    <property type="evidence" value="ECO:0007669"/>
    <property type="project" value="TreeGrafter"/>
</dbReference>
<dbReference type="Gene3D" id="1.25.10.10">
    <property type="entry name" value="Leucine-rich Repeat Variant"/>
    <property type="match status" value="1"/>
</dbReference>
<reference evidence="5" key="2">
    <citation type="submission" date="2015-01" db="EMBL/GenBank/DDBJ databases">
        <title>Evolutionary Origins and Diversification of the Mycorrhizal Mutualists.</title>
        <authorList>
            <consortium name="DOE Joint Genome Institute"/>
            <consortium name="Mycorrhizal Genomics Consortium"/>
            <person name="Kohler A."/>
            <person name="Kuo A."/>
            <person name="Nagy L.G."/>
            <person name="Floudas D."/>
            <person name="Copeland A."/>
            <person name="Barry K.W."/>
            <person name="Cichocki N."/>
            <person name="Veneault-Fourrey C."/>
            <person name="LaButti K."/>
            <person name="Lindquist E.A."/>
            <person name="Lipzen A."/>
            <person name="Lundell T."/>
            <person name="Morin E."/>
            <person name="Murat C."/>
            <person name="Riley R."/>
            <person name="Ohm R."/>
            <person name="Sun H."/>
            <person name="Tunlid A."/>
            <person name="Henrissat B."/>
            <person name="Grigoriev I.V."/>
            <person name="Hibbett D.S."/>
            <person name="Martin F."/>
        </authorList>
    </citation>
    <scope>NUCLEOTIDE SEQUENCE [LARGE SCALE GENOMIC DNA]</scope>
    <source>
        <strain evidence="5">LaAM-08-1</strain>
    </source>
</reference>
<dbReference type="InterPro" id="IPR019451">
    <property type="entry name" value="Rtp1_C1"/>
</dbReference>
<gene>
    <name evidence="4" type="ORF">K443DRAFT_88676</name>
</gene>
<dbReference type="InterPro" id="IPR039600">
    <property type="entry name" value="TANGO6/Rtp1"/>
</dbReference>
<comment type="similarity">
    <text evidence="1">Belongs to the Tango6 family.</text>
</comment>
<name>A0A0C9XYG8_9AGAR</name>
<keyword evidence="5" id="KW-1185">Reference proteome</keyword>
<dbReference type="PANTHER" id="PTHR20959">
    <property type="entry name" value="TRANSPORT AND GOLGI ORGANIZATION PROTEIN 6 FAMILY MEMBER"/>
    <property type="match status" value="1"/>
</dbReference>
<dbReference type="Pfam" id="PF10363">
    <property type="entry name" value="RTP1_C1"/>
    <property type="match status" value="1"/>
</dbReference>
<evidence type="ECO:0000256" key="2">
    <source>
        <dbReference type="SAM" id="MobiDB-lite"/>
    </source>
</evidence>
<evidence type="ECO:0000313" key="4">
    <source>
        <dbReference type="EMBL" id="KIK06734.1"/>
    </source>
</evidence>
<dbReference type="AlphaFoldDB" id="A0A0C9XYG8"/>
<dbReference type="SUPFAM" id="SSF48371">
    <property type="entry name" value="ARM repeat"/>
    <property type="match status" value="1"/>
</dbReference>
<evidence type="ECO:0000259" key="3">
    <source>
        <dbReference type="Pfam" id="PF10363"/>
    </source>
</evidence>
<dbReference type="PANTHER" id="PTHR20959:SF1">
    <property type="entry name" value="TRANSPORT AND GOLGI ORGANIZATION PROTEIN 6 HOMOLOG"/>
    <property type="match status" value="1"/>
</dbReference>
<feature type="region of interest" description="Disordered" evidence="2">
    <location>
        <begin position="927"/>
        <end position="964"/>
    </location>
</feature>
<proteinExistence type="inferred from homology"/>
<evidence type="ECO:0000256" key="1">
    <source>
        <dbReference type="ARBA" id="ARBA00005724"/>
    </source>
</evidence>
<dbReference type="STRING" id="1095629.A0A0C9XYG8"/>
<feature type="domain" description="RNA polymerase II assembly factor Rtp1 C-terminal" evidence="3">
    <location>
        <begin position="738"/>
        <end position="860"/>
    </location>
</feature>